<keyword evidence="2" id="KW-1185">Reference proteome</keyword>
<name>A0A1E3LUC8_9SPHN</name>
<accession>A0A1E3LUC8</accession>
<gene>
    <name evidence="1" type="ORF">BFL28_03480</name>
</gene>
<dbReference type="AlphaFoldDB" id="A0A1E3LUC8"/>
<reference evidence="1 2" key="1">
    <citation type="submission" date="2016-08" db="EMBL/GenBank/DDBJ databases">
        <title>Draft genome of the agarase producing Sphingomonas sp. MCT13.</title>
        <authorList>
            <person name="D'Andrea M.M."/>
            <person name="Rossolini G.M."/>
            <person name="Thaller M.C."/>
        </authorList>
    </citation>
    <scope>NUCLEOTIDE SEQUENCE [LARGE SCALE GENOMIC DNA]</scope>
    <source>
        <strain evidence="1 2">MCT13</strain>
    </source>
</reference>
<evidence type="ECO:0000313" key="2">
    <source>
        <dbReference type="Proteomes" id="UP000094487"/>
    </source>
</evidence>
<dbReference type="Proteomes" id="UP000094487">
    <property type="component" value="Unassembled WGS sequence"/>
</dbReference>
<sequence>MANSPISDLAPDGPDLTAYDRDQMHTYLRLIDAADEGADWREAVEIIFGVDPNADLERARATYDSHLARARWISARGYQSLVWPKA</sequence>
<dbReference type="RefSeq" id="WP_069321283.1">
    <property type="nucleotide sequence ID" value="NZ_MDDS01000046.1"/>
</dbReference>
<organism evidence="1 2">
    <name type="scientific">Sphingomonas turrisvirgatae</name>
    <dbReference type="NCBI Taxonomy" id="1888892"/>
    <lineage>
        <taxon>Bacteria</taxon>
        <taxon>Pseudomonadati</taxon>
        <taxon>Pseudomonadota</taxon>
        <taxon>Alphaproteobacteria</taxon>
        <taxon>Sphingomonadales</taxon>
        <taxon>Sphingomonadaceae</taxon>
        <taxon>Sphingomonas</taxon>
    </lineage>
</organism>
<proteinExistence type="predicted"/>
<dbReference type="EMBL" id="MDDS01000046">
    <property type="protein sequence ID" value="ODP36785.1"/>
    <property type="molecule type" value="Genomic_DNA"/>
</dbReference>
<evidence type="ECO:0000313" key="1">
    <source>
        <dbReference type="EMBL" id="ODP36785.1"/>
    </source>
</evidence>
<protein>
    <submittedName>
        <fullName evidence="1">DUF2285 domain-containing protein</fullName>
    </submittedName>
</protein>
<comment type="caution">
    <text evidence="1">The sequence shown here is derived from an EMBL/GenBank/DDBJ whole genome shotgun (WGS) entry which is preliminary data.</text>
</comment>
<dbReference type="OrthoDB" id="9811330at2"/>
<dbReference type="STRING" id="1888892.BFL28_03480"/>